<evidence type="ECO:0000313" key="2">
    <source>
        <dbReference type="EMBL" id="CEM18380.1"/>
    </source>
</evidence>
<dbReference type="EMBL" id="CDMZ01000631">
    <property type="protein sequence ID" value="CEM18380.1"/>
    <property type="molecule type" value="Genomic_DNA"/>
</dbReference>
<proteinExistence type="predicted"/>
<accession>A0A0G4FTZ4</accession>
<dbReference type="VEuPathDB" id="CryptoDB:Cvel_18742"/>
<protein>
    <submittedName>
        <fullName evidence="2">Uncharacterized protein</fullName>
    </submittedName>
</protein>
<sequence length="78" mass="8296">MTPMIRTGESTVPAARSRHGLIVGLGGAATGPKGVAVPCPFDARSRLCLCRPIIRSQSSEPRSQPPGVGRRRLENTCR</sequence>
<organism evidence="2">
    <name type="scientific">Chromera velia CCMP2878</name>
    <dbReference type="NCBI Taxonomy" id="1169474"/>
    <lineage>
        <taxon>Eukaryota</taxon>
        <taxon>Sar</taxon>
        <taxon>Alveolata</taxon>
        <taxon>Colpodellida</taxon>
        <taxon>Chromeraceae</taxon>
        <taxon>Chromera</taxon>
    </lineage>
</organism>
<feature type="region of interest" description="Disordered" evidence="1">
    <location>
        <begin position="56"/>
        <end position="78"/>
    </location>
</feature>
<reference evidence="2" key="1">
    <citation type="submission" date="2014-11" db="EMBL/GenBank/DDBJ databases">
        <authorList>
            <person name="Otto D Thomas"/>
            <person name="Naeem Raeece"/>
        </authorList>
    </citation>
    <scope>NUCLEOTIDE SEQUENCE</scope>
</reference>
<name>A0A0G4FTZ4_9ALVE</name>
<gene>
    <name evidence="2" type="ORF">Cvel_18742</name>
</gene>
<feature type="compositionally biased region" description="Low complexity" evidence="1">
    <location>
        <begin position="56"/>
        <end position="66"/>
    </location>
</feature>
<dbReference type="AlphaFoldDB" id="A0A0G4FTZ4"/>
<evidence type="ECO:0000256" key="1">
    <source>
        <dbReference type="SAM" id="MobiDB-lite"/>
    </source>
</evidence>